<dbReference type="Gene3D" id="1.10.287.950">
    <property type="entry name" value="Methyl-accepting chemotaxis protein"/>
    <property type="match status" value="1"/>
</dbReference>
<dbReference type="InterPro" id="IPR029151">
    <property type="entry name" value="Sensor-like_sf"/>
</dbReference>
<dbReference type="SUPFAM" id="SSF103190">
    <property type="entry name" value="Sensory domain-like"/>
    <property type="match status" value="1"/>
</dbReference>
<keyword evidence="5 9" id="KW-0472">Membrane</keyword>
<sequence>MKNIKLRVKLMTLSILPMLVIGAVIAAVTLEWLSSTIVDETENSLRSTAEAVLAAYDQNTGDYFQNENGDIWKGGYNVSKSEALLDKISNNTGMAVTFFYGSKRIVTSLKDKNGDRILGSEAGKTVQKKVLQNKKSFFTNGVSVDGKMYYGYYIPVNQNESKDVVGMVFVGTPTAKVSQKINRMIVSFGIILFLALVATTVIVIYVAGRMIKRIKSGIQTLTDIAGGDLTTNVEKKYLNDSDEIGELIQSTQQLKTGLTDIISVLAQKTKQLGQSSNDINEMLEINMHEIDRMENAIEQISDGMNKQTKSADDASDGISTINNMIEKANTETKTLNISAKEMLQAGSEVSSTLDNLDAVNAEVLKAVEQIQQDTDLTNEAAEQIGKAVDVIMNIAEETNLLSLNASIEAARAGESGKGFAVVASQIQKLAEQSGESSEQINTIVNNLGSSSAKSVETMAYVREVIDKQSNDIVKTREIFGEVERGIDHSMDGILRIEQAIGNLEEAKGSIVELIAFLTQATKESKENAAVTLESAHSVKKSVTDMVQASNGVKEVAHDINNSVSTFRIE</sequence>
<evidence type="ECO:0000259" key="11">
    <source>
        <dbReference type="PROSITE" id="PS50885"/>
    </source>
</evidence>
<accession>A0ABR7MUX1</accession>
<evidence type="ECO:0000313" key="12">
    <source>
        <dbReference type="EMBL" id="MBC8557597.1"/>
    </source>
</evidence>
<evidence type="ECO:0000259" key="10">
    <source>
        <dbReference type="PROSITE" id="PS50111"/>
    </source>
</evidence>
<dbReference type="PANTHER" id="PTHR32089:SF112">
    <property type="entry name" value="LYSOZYME-LIKE PROTEIN-RELATED"/>
    <property type="match status" value="1"/>
</dbReference>
<reference evidence="12 13" key="1">
    <citation type="submission" date="2020-08" db="EMBL/GenBank/DDBJ databases">
        <title>Genome public.</title>
        <authorList>
            <person name="Liu C."/>
            <person name="Sun Q."/>
        </authorList>
    </citation>
    <scope>NUCLEOTIDE SEQUENCE [LARGE SCALE GENOMIC DNA]</scope>
    <source>
        <strain evidence="12 13">BX3</strain>
    </source>
</reference>
<comment type="subcellular location">
    <subcellularLocation>
        <location evidence="1">Cell membrane</location>
        <topology evidence="1">Multi-pass membrane protein</topology>
    </subcellularLocation>
</comment>
<feature type="domain" description="Methyl-accepting transducer" evidence="10">
    <location>
        <begin position="261"/>
        <end position="518"/>
    </location>
</feature>
<proteinExistence type="inferred from homology"/>
<name>A0ABR7MUX1_9FIRM</name>
<evidence type="ECO:0000256" key="4">
    <source>
        <dbReference type="ARBA" id="ARBA00022989"/>
    </source>
</evidence>
<evidence type="ECO:0000256" key="1">
    <source>
        <dbReference type="ARBA" id="ARBA00004651"/>
    </source>
</evidence>
<keyword evidence="6 8" id="KW-0807">Transducer</keyword>
<evidence type="ECO:0000256" key="2">
    <source>
        <dbReference type="ARBA" id="ARBA00022475"/>
    </source>
</evidence>
<dbReference type="PROSITE" id="PS50111">
    <property type="entry name" value="CHEMOTAXIS_TRANSDUC_2"/>
    <property type="match status" value="1"/>
</dbReference>
<comment type="similarity">
    <text evidence="7">Belongs to the methyl-accepting chemotaxis (MCP) protein family.</text>
</comment>
<dbReference type="InterPro" id="IPR003660">
    <property type="entry name" value="HAMP_dom"/>
</dbReference>
<evidence type="ECO:0000256" key="7">
    <source>
        <dbReference type="ARBA" id="ARBA00029447"/>
    </source>
</evidence>
<keyword evidence="4 9" id="KW-1133">Transmembrane helix</keyword>
<evidence type="ECO:0000256" key="6">
    <source>
        <dbReference type="ARBA" id="ARBA00023224"/>
    </source>
</evidence>
<dbReference type="RefSeq" id="WP_249304892.1">
    <property type="nucleotide sequence ID" value="NZ_JACRSW010000030.1"/>
</dbReference>
<comment type="caution">
    <text evidence="12">The sequence shown here is derived from an EMBL/GenBank/DDBJ whole genome shotgun (WGS) entry which is preliminary data.</text>
</comment>
<dbReference type="SMART" id="SM00283">
    <property type="entry name" value="MA"/>
    <property type="match status" value="1"/>
</dbReference>
<gene>
    <name evidence="12" type="ORF">H8700_07730</name>
</gene>
<evidence type="ECO:0000256" key="8">
    <source>
        <dbReference type="PROSITE-ProRule" id="PRU00284"/>
    </source>
</evidence>
<protein>
    <submittedName>
        <fullName evidence="12">Methyl-accepting chemotaxis protein</fullName>
    </submittedName>
</protein>
<evidence type="ECO:0000256" key="9">
    <source>
        <dbReference type="SAM" id="Phobius"/>
    </source>
</evidence>
<dbReference type="PANTHER" id="PTHR32089">
    <property type="entry name" value="METHYL-ACCEPTING CHEMOTAXIS PROTEIN MCPB"/>
    <property type="match status" value="1"/>
</dbReference>
<dbReference type="Pfam" id="PF17202">
    <property type="entry name" value="sCache_3_3"/>
    <property type="match status" value="1"/>
</dbReference>
<evidence type="ECO:0000256" key="5">
    <source>
        <dbReference type="ARBA" id="ARBA00023136"/>
    </source>
</evidence>
<feature type="domain" description="HAMP" evidence="11">
    <location>
        <begin position="208"/>
        <end position="263"/>
    </location>
</feature>
<keyword evidence="2" id="KW-1003">Cell membrane</keyword>
<dbReference type="Pfam" id="PF00015">
    <property type="entry name" value="MCPsignal"/>
    <property type="match status" value="1"/>
</dbReference>
<evidence type="ECO:0000313" key="13">
    <source>
        <dbReference type="Proteomes" id="UP000637513"/>
    </source>
</evidence>
<dbReference type="InterPro" id="IPR004089">
    <property type="entry name" value="MCPsignal_dom"/>
</dbReference>
<evidence type="ECO:0000256" key="3">
    <source>
        <dbReference type="ARBA" id="ARBA00022692"/>
    </source>
</evidence>
<dbReference type="InterPro" id="IPR033463">
    <property type="entry name" value="sCache_3"/>
</dbReference>
<dbReference type="SUPFAM" id="SSF58104">
    <property type="entry name" value="Methyl-accepting chemotaxis protein (MCP) signaling domain"/>
    <property type="match status" value="1"/>
</dbReference>
<dbReference type="Proteomes" id="UP000637513">
    <property type="component" value="Unassembled WGS sequence"/>
</dbReference>
<keyword evidence="3 9" id="KW-0812">Transmembrane</keyword>
<organism evidence="12 13">
    <name type="scientific">Jutongia hominis</name>
    <dbReference type="NCBI Taxonomy" id="2763664"/>
    <lineage>
        <taxon>Bacteria</taxon>
        <taxon>Bacillati</taxon>
        <taxon>Bacillota</taxon>
        <taxon>Clostridia</taxon>
        <taxon>Lachnospirales</taxon>
        <taxon>Lachnospiraceae</taxon>
        <taxon>Jutongia</taxon>
    </lineage>
</organism>
<feature type="transmembrane region" description="Helical" evidence="9">
    <location>
        <begin position="184"/>
        <end position="207"/>
    </location>
</feature>
<dbReference type="EMBL" id="JACRSW010000030">
    <property type="protein sequence ID" value="MBC8557597.1"/>
    <property type="molecule type" value="Genomic_DNA"/>
</dbReference>
<keyword evidence="13" id="KW-1185">Reference proteome</keyword>
<dbReference type="PROSITE" id="PS50885">
    <property type="entry name" value="HAMP"/>
    <property type="match status" value="1"/>
</dbReference>